<dbReference type="GO" id="GO:0008168">
    <property type="term" value="F:methyltransferase activity"/>
    <property type="evidence" value="ECO:0007669"/>
    <property type="project" value="UniProtKB-KW"/>
</dbReference>
<dbReference type="InterPro" id="IPR036390">
    <property type="entry name" value="WH_DNA-bd_sf"/>
</dbReference>
<dbReference type="EMBL" id="BMLB01000001">
    <property type="protein sequence ID" value="GGK60279.1"/>
    <property type="molecule type" value="Genomic_DNA"/>
</dbReference>
<proteinExistence type="predicted"/>
<dbReference type="SUPFAM" id="SSF53335">
    <property type="entry name" value="S-adenosyl-L-methionine-dependent methyltransferases"/>
    <property type="match status" value="1"/>
</dbReference>
<evidence type="ECO:0000313" key="3">
    <source>
        <dbReference type="EMBL" id="GGK60279.1"/>
    </source>
</evidence>
<dbReference type="Gene3D" id="1.10.10.10">
    <property type="entry name" value="Winged helix-like DNA-binding domain superfamily/Winged helix DNA-binding domain"/>
    <property type="match status" value="1"/>
</dbReference>
<dbReference type="InterPro" id="IPR029063">
    <property type="entry name" value="SAM-dependent_MTases_sf"/>
</dbReference>
<dbReference type="InterPro" id="IPR053173">
    <property type="entry name" value="SAM-binding_MTase"/>
</dbReference>
<evidence type="ECO:0000259" key="2">
    <source>
        <dbReference type="Pfam" id="PF21320"/>
    </source>
</evidence>
<dbReference type="GO" id="GO:0032259">
    <property type="term" value="P:methylation"/>
    <property type="evidence" value="ECO:0007669"/>
    <property type="project" value="UniProtKB-KW"/>
</dbReference>
<reference evidence="4" key="1">
    <citation type="journal article" date="2019" name="Int. J. Syst. Evol. Microbiol.">
        <title>The Global Catalogue of Microorganisms (GCM) 10K type strain sequencing project: providing services to taxonomists for standard genome sequencing and annotation.</title>
        <authorList>
            <consortium name="The Broad Institute Genomics Platform"/>
            <consortium name="The Broad Institute Genome Sequencing Center for Infectious Disease"/>
            <person name="Wu L."/>
            <person name="Ma J."/>
        </authorList>
    </citation>
    <scope>NUCLEOTIDE SEQUENCE [LARGE SCALE GENOMIC DNA]</scope>
    <source>
        <strain evidence="4">CGMCC 1.5362</strain>
    </source>
</reference>
<dbReference type="PANTHER" id="PTHR45128">
    <property type="entry name" value="METHYLTRANSFERASE TYPE 11"/>
    <property type="match status" value="1"/>
</dbReference>
<dbReference type="Pfam" id="PF21320">
    <property type="entry name" value="WHD_Rv2258c"/>
    <property type="match status" value="1"/>
</dbReference>
<keyword evidence="4" id="KW-1185">Reference proteome</keyword>
<evidence type="ECO:0000313" key="4">
    <source>
        <dbReference type="Proteomes" id="UP000662111"/>
    </source>
</evidence>
<dbReference type="PANTHER" id="PTHR45128:SF1">
    <property type="entry name" value="S-ADENOSYLMETHIONINE-DEPENDENT METHYLTRANSFERASE RV2258C"/>
    <property type="match status" value="1"/>
</dbReference>
<feature type="domain" description="S-adenosylmethionine-dependent methyltransferase Rv2258c-like winged HTH" evidence="2">
    <location>
        <begin position="36"/>
        <end position="109"/>
    </location>
</feature>
<protein>
    <submittedName>
        <fullName evidence="3">Methyltransferase</fullName>
    </submittedName>
</protein>
<dbReference type="Proteomes" id="UP000662111">
    <property type="component" value="Unassembled WGS sequence"/>
</dbReference>
<comment type="caution">
    <text evidence="3">The sequence shown here is derived from an EMBL/GenBank/DDBJ whole genome shotgun (WGS) entry which is preliminary data.</text>
</comment>
<organism evidence="3 4">
    <name type="scientific">Ornithinimicrobium pekingense</name>
    <dbReference type="NCBI Taxonomy" id="384677"/>
    <lineage>
        <taxon>Bacteria</taxon>
        <taxon>Bacillati</taxon>
        <taxon>Actinomycetota</taxon>
        <taxon>Actinomycetes</taxon>
        <taxon>Micrococcales</taxon>
        <taxon>Ornithinimicrobiaceae</taxon>
        <taxon>Ornithinimicrobium</taxon>
    </lineage>
</organism>
<feature type="domain" description="Methyltransferase" evidence="1">
    <location>
        <begin position="183"/>
        <end position="299"/>
    </location>
</feature>
<dbReference type="Pfam" id="PF13847">
    <property type="entry name" value="Methyltransf_31"/>
    <property type="match status" value="1"/>
</dbReference>
<keyword evidence="3" id="KW-0489">Methyltransferase</keyword>
<dbReference type="InterPro" id="IPR025714">
    <property type="entry name" value="Methyltranfer_dom"/>
</dbReference>
<accession>A0ABQ2F4X7</accession>
<dbReference type="Gene3D" id="3.40.50.150">
    <property type="entry name" value="Vaccinia Virus protein VP39"/>
    <property type="match status" value="1"/>
</dbReference>
<dbReference type="InterPro" id="IPR036388">
    <property type="entry name" value="WH-like_DNA-bd_sf"/>
</dbReference>
<sequence>MSIDTTYPEQAATRAPDPEEVQAFAGQLLGTMTAGATALMLSLGHRTGLFDAMAGLAPATSAQVAAAAGRHERYVREWLGAMTTARVVEHDPASDTYRLPDAHAAVLTRSAGADNVAALMQFLPLMAQVEDDVVDCFAEGGGVPYSRFGRFHDVMAEVSALTNDAALLDRIVPLVPGLRERLEQGIRVADVGCGQGHAVNLLARAFPASEVVGYDFSEEALAVARDEARRWGLTNARFELRDVADLDGAGSFDLVTAFDAIHDQAHPAAVLGQVAAHLRRDGVFLMVDIHAASDVDANLDLPWAPYLYAVSTMHCMTVSLSLGGDGLGTAWGTERAVRMLAEAGLRDVRVERLEEDFINSYYVARR</sequence>
<dbReference type="SUPFAM" id="SSF46785">
    <property type="entry name" value="Winged helix' DNA-binding domain"/>
    <property type="match status" value="1"/>
</dbReference>
<name>A0ABQ2F4X7_9MICO</name>
<gene>
    <name evidence="3" type="ORF">GCM10011509_05750</name>
</gene>
<dbReference type="RefSeq" id="WP_022922921.1">
    <property type="nucleotide sequence ID" value="NZ_BMLB01000001.1"/>
</dbReference>
<dbReference type="CDD" id="cd02440">
    <property type="entry name" value="AdoMet_MTases"/>
    <property type="match status" value="1"/>
</dbReference>
<keyword evidence="3" id="KW-0808">Transferase</keyword>
<dbReference type="InterPro" id="IPR048711">
    <property type="entry name" value="WHD_Rv2258c"/>
</dbReference>
<evidence type="ECO:0000259" key="1">
    <source>
        <dbReference type="Pfam" id="PF13847"/>
    </source>
</evidence>